<evidence type="ECO:0008006" key="3">
    <source>
        <dbReference type="Google" id="ProtNLM"/>
    </source>
</evidence>
<accession>A0ABQ6IXE2</accession>
<dbReference type="RefSeq" id="WP_284305677.1">
    <property type="nucleotide sequence ID" value="NZ_BSUO01000001.1"/>
</dbReference>
<protein>
    <recommendedName>
        <fullName evidence="3">Acetylornithine deacetylase</fullName>
    </recommendedName>
</protein>
<dbReference type="EMBL" id="BSUO01000001">
    <property type="protein sequence ID" value="GMA42236.1"/>
    <property type="molecule type" value="Genomic_DNA"/>
</dbReference>
<gene>
    <name evidence="1" type="ORF">GCM10025883_42810</name>
</gene>
<comment type="caution">
    <text evidence="1">The sequence shown here is derived from an EMBL/GenBank/DDBJ whole genome shotgun (WGS) entry which is preliminary data.</text>
</comment>
<evidence type="ECO:0000313" key="2">
    <source>
        <dbReference type="Proteomes" id="UP001157126"/>
    </source>
</evidence>
<sequence>MAHSDQTSMINLRLALLGHPGVSAPDPNRVGELVAPLLDRQREFSRRLSERPCSADQRIETFLADYLADTGIRPQLPHRTFVLDRPGLARTLSLPVGGDRFTSPS</sequence>
<name>A0ABQ6IXE2_9MICO</name>
<organism evidence="1 2">
    <name type="scientific">Mobilicoccus caccae</name>
    <dbReference type="NCBI Taxonomy" id="1859295"/>
    <lineage>
        <taxon>Bacteria</taxon>
        <taxon>Bacillati</taxon>
        <taxon>Actinomycetota</taxon>
        <taxon>Actinomycetes</taxon>
        <taxon>Micrococcales</taxon>
        <taxon>Dermatophilaceae</taxon>
        <taxon>Mobilicoccus</taxon>
    </lineage>
</organism>
<evidence type="ECO:0000313" key="1">
    <source>
        <dbReference type="EMBL" id="GMA42236.1"/>
    </source>
</evidence>
<dbReference type="Proteomes" id="UP001157126">
    <property type="component" value="Unassembled WGS sequence"/>
</dbReference>
<proteinExistence type="predicted"/>
<reference evidence="2" key="1">
    <citation type="journal article" date="2019" name="Int. J. Syst. Evol. Microbiol.">
        <title>The Global Catalogue of Microorganisms (GCM) 10K type strain sequencing project: providing services to taxonomists for standard genome sequencing and annotation.</title>
        <authorList>
            <consortium name="The Broad Institute Genomics Platform"/>
            <consortium name="The Broad Institute Genome Sequencing Center for Infectious Disease"/>
            <person name="Wu L."/>
            <person name="Ma J."/>
        </authorList>
    </citation>
    <scope>NUCLEOTIDE SEQUENCE [LARGE SCALE GENOMIC DNA]</scope>
    <source>
        <strain evidence="2">NBRC 113072</strain>
    </source>
</reference>
<keyword evidence="2" id="KW-1185">Reference proteome</keyword>